<dbReference type="Proteomes" id="UP000586918">
    <property type="component" value="Unassembled WGS sequence"/>
</dbReference>
<evidence type="ECO:0000313" key="3">
    <source>
        <dbReference type="Proteomes" id="UP000586918"/>
    </source>
</evidence>
<keyword evidence="3" id="KW-1185">Reference proteome</keyword>
<organism evidence="2 3">
    <name type="scientific">Pseudonocardia bannensis</name>
    <dbReference type="NCBI Taxonomy" id="630973"/>
    <lineage>
        <taxon>Bacteria</taxon>
        <taxon>Bacillati</taxon>
        <taxon>Actinomycetota</taxon>
        <taxon>Actinomycetes</taxon>
        <taxon>Pseudonocardiales</taxon>
        <taxon>Pseudonocardiaceae</taxon>
        <taxon>Pseudonocardia</taxon>
    </lineage>
</organism>
<comment type="caution">
    <text evidence="2">The sequence shown here is derived from an EMBL/GenBank/DDBJ whole genome shotgun (WGS) entry which is preliminary data.</text>
</comment>
<feature type="compositionally biased region" description="Low complexity" evidence="1">
    <location>
        <begin position="44"/>
        <end position="55"/>
    </location>
</feature>
<evidence type="ECO:0000313" key="2">
    <source>
        <dbReference type="EMBL" id="NMH90603.1"/>
    </source>
</evidence>
<dbReference type="EMBL" id="JAAXKZ010000006">
    <property type="protein sequence ID" value="NMH90603.1"/>
    <property type="molecule type" value="Genomic_DNA"/>
</dbReference>
<dbReference type="AlphaFoldDB" id="A0A848DDE7"/>
<name>A0A848DDE7_9PSEU</name>
<dbReference type="RefSeq" id="WP_169410096.1">
    <property type="nucleotide sequence ID" value="NZ_JAAXKZ010000006.1"/>
</dbReference>
<sequence>MAMQVFDVGTTGGAFLWPVPGRALPLTSGIPAVDLATAAGGAPADRAAPLAAPAPIGSEGAASA</sequence>
<protein>
    <submittedName>
        <fullName evidence="2">Uncharacterized protein</fullName>
    </submittedName>
</protein>
<evidence type="ECO:0000256" key="1">
    <source>
        <dbReference type="SAM" id="MobiDB-lite"/>
    </source>
</evidence>
<reference evidence="2 3" key="1">
    <citation type="submission" date="2020-04" db="EMBL/GenBank/DDBJ databases">
        <authorList>
            <person name="Klaysubun C."/>
            <person name="Duangmal K."/>
            <person name="Lipun K."/>
        </authorList>
    </citation>
    <scope>NUCLEOTIDE SEQUENCE [LARGE SCALE GENOMIC DNA]</scope>
    <source>
        <strain evidence="2 3">DSM 45300</strain>
    </source>
</reference>
<proteinExistence type="predicted"/>
<feature type="region of interest" description="Disordered" evidence="1">
    <location>
        <begin position="44"/>
        <end position="64"/>
    </location>
</feature>
<gene>
    <name evidence="2" type="ORF">HF519_03200</name>
</gene>
<accession>A0A848DDE7</accession>